<evidence type="ECO:0000256" key="1">
    <source>
        <dbReference type="ARBA" id="ARBA00004196"/>
    </source>
</evidence>
<dbReference type="RefSeq" id="WP_078693518.1">
    <property type="nucleotide sequence ID" value="NZ_FUWX01000007.1"/>
</dbReference>
<evidence type="ECO:0000256" key="4">
    <source>
        <dbReference type="ARBA" id="ARBA00022729"/>
    </source>
</evidence>
<evidence type="ECO:0000313" key="7">
    <source>
        <dbReference type="EMBL" id="SJZ59191.1"/>
    </source>
</evidence>
<dbReference type="OrthoDB" id="137511at2"/>
<proteinExistence type="inferred from homology"/>
<reference evidence="7 8" key="1">
    <citation type="submission" date="2017-02" db="EMBL/GenBank/DDBJ databases">
        <authorList>
            <person name="Peterson S.W."/>
        </authorList>
    </citation>
    <scope>NUCLEOTIDE SEQUENCE [LARGE SCALE GENOMIC DNA]</scope>
    <source>
        <strain evidence="7 8">ATCC 700028</strain>
    </source>
</reference>
<feature type="signal peptide" evidence="5">
    <location>
        <begin position="1"/>
        <end position="21"/>
    </location>
</feature>
<evidence type="ECO:0000313" key="8">
    <source>
        <dbReference type="Proteomes" id="UP000191153"/>
    </source>
</evidence>
<dbReference type="PIRSF" id="PIRSF002741">
    <property type="entry name" value="MppA"/>
    <property type="match status" value="1"/>
</dbReference>
<name>A0A1T4LX28_9FUSO</name>
<gene>
    <name evidence="7" type="ORF">SAMN02745174_01003</name>
</gene>
<dbReference type="InterPro" id="IPR000914">
    <property type="entry name" value="SBP_5_dom"/>
</dbReference>
<evidence type="ECO:0000256" key="3">
    <source>
        <dbReference type="ARBA" id="ARBA00022448"/>
    </source>
</evidence>
<evidence type="ECO:0000256" key="5">
    <source>
        <dbReference type="SAM" id="SignalP"/>
    </source>
</evidence>
<keyword evidence="8" id="KW-1185">Reference proteome</keyword>
<dbReference type="InterPro" id="IPR039424">
    <property type="entry name" value="SBP_5"/>
</dbReference>
<feature type="domain" description="Solute-binding protein family 5" evidence="6">
    <location>
        <begin position="85"/>
        <end position="471"/>
    </location>
</feature>
<dbReference type="GO" id="GO:0030313">
    <property type="term" value="C:cell envelope"/>
    <property type="evidence" value="ECO:0007669"/>
    <property type="project" value="UniProtKB-SubCell"/>
</dbReference>
<comment type="similarity">
    <text evidence="2">Belongs to the bacterial solute-binding protein 5 family.</text>
</comment>
<dbReference type="GO" id="GO:0042597">
    <property type="term" value="C:periplasmic space"/>
    <property type="evidence" value="ECO:0007669"/>
    <property type="project" value="UniProtKB-ARBA"/>
</dbReference>
<accession>A0A1T4LX28</accession>
<dbReference type="GO" id="GO:1904680">
    <property type="term" value="F:peptide transmembrane transporter activity"/>
    <property type="evidence" value="ECO:0007669"/>
    <property type="project" value="TreeGrafter"/>
</dbReference>
<evidence type="ECO:0000256" key="2">
    <source>
        <dbReference type="ARBA" id="ARBA00005695"/>
    </source>
</evidence>
<dbReference type="EMBL" id="FUWX01000007">
    <property type="protein sequence ID" value="SJZ59191.1"/>
    <property type="molecule type" value="Genomic_DNA"/>
</dbReference>
<dbReference type="InterPro" id="IPR023765">
    <property type="entry name" value="SBP_5_CS"/>
</dbReference>
<dbReference type="Gene3D" id="3.40.190.10">
    <property type="entry name" value="Periplasmic binding protein-like II"/>
    <property type="match status" value="1"/>
</dbReference>
<dbReference type="GO" id="GO:0043190">
    <property type="term" value="C:ATP-binding cassette (ABC) transporter complex"/>
    <property type="evidence" value="ECO:0007669"/>
    <property type="project" value="InterPro"/>
</dbReference>
<dbReference type="PANTHER" id="PTHR30290">
    <property type="entry name" value="PERIPLASMIC BINDING COMPONENT OF ABC TRANSPORTER"/>
    <property type="match status" value="1"/>
</dbReference>
<dbReference type="Proteomes" id="UP000191153">
    <property type="component" value="Unassembled WGS sequence"/>
</dbReference>
<dbReference type="PROSITE" id="PS51257">
    <property type="entry name" value="PROKAR_LIPOPROTEIN"/>
    <property type="match status" value="1"/>
</dbReference>
<evidence type="ECO:0000259" key="6">
    <source>
        <dbReference type="Pfam" id="PF00496"/>
    </source>
</evidence>
<dbReference type="SUPFAM" id="SSF53850">
    <property type="entry name" value="Periplasmic binding protein-like II"/>
    <property type="match status" value="1"/>
</dbReference>
<dbReference type="STRING" id="180163.SAMN02745174_01003"/>
<dbReference type="Gene3D" id="3.10.105.10">
    <property type="entry name" value="Dipeptide-binding Protein, Domain 3"/>
    <property type="match status" value="1"/>
</dbReference>
<dbReference type="Pfam" id="PF00496">
    <property type="entry name" value="SBP_bac_5"/>
    <property type="match status" value="1"/>
</dbReference>
<dbReference type="FunFam" id="3.90.76.10:FF:000001">
    <property type="entry name" value="Oligopeptide ABC transporter substrate-binding protein"/>
    <property type="match status" value="1"/>
</dbReference>
<keyword evidence="4 5" id="KW-0732">Signal</keyword>
<dbReference type="InterPro" id="IPR030678">
    <property type="entry name" value="Peptide/Ni-bd"/>
</dbReference>
<dbReference type="AlphaFoldDB" id="A0A1T4LX28"/>
<feature type="chain" id="PRO_5012797982" evidence="5">
    <location>
        <begin position="22"/>
        <end position="555"/>
    </location>
</feature>
<organism evidence="7 8">
    <name type="scientific">Cetobacterium ceti</name>
    <dbReference type="NCBI Taxonomy" id="180163"/>
    <lineage>
        <taxon>Bacteria</taxon>
        <taxon>Fusobacteriati</taxon>
        <taxon>Fusobacteriota</taxon>
        <taxon>Fusobacteriia</taxon>
        <taxon>Fusobacteriales</taxon>
        <taxon>Fusobacteriaceae</taxon>
        <taxon>Cetobacterium</taxon>
    </lineage>
</organism>
<comment type="subcellular location">
    <subcellularLocation>
        <location evidence="1">Cell envelope</location>
    </subcellularLocation>
</comment>
<protein>
    <submittedName>
        <fullName evidence="7">Oligopeptide transport system substrate-binding protein</fullName>
    </submittedName>
</protein>
<sequence length="555" mass="63361">MKKVLLLLSMLFLFACGGTNEETKTEDTKVAQEKTEKQELNLFLSNEPKTLDISRSTDVSSSEVLVMVNEGLVGAIADENGKETIVGAGAESWNTSEDGLTWTFNLRKDAKWADGKLVTAKDYYYGITRTLDPKVGSGYAFILFPIKNAKSYNDGKVALDEVGIKMKDDYTLEITLENPTPYFIDLAYFKVMYPQRQDVVEKYGEAYGSEGNQLLGNGPYILKEWVHNNKVVLEKNSNYWDKDSFKIDKINMLIVADENSRMNLIASGQVDIGAADKPEWIKQFMDSGDFYNSRRYALGTNYNTFNTTSRYFKNKKIRQAFTVALDREEINRVMFNGNFDGAYGWVSKGIQIGPEEYRTLVPGPLKKLIEENPDPRALLVEGLKELGEDPDPSKMTVTYLSSGTSSWSRKFSELLQQMLKEKLGVDLKAEFVEWPVYQKRNDELDYEMGGQSWIGDYNDPNTFLDMWTSYAGIVANGWKNPEYDRLLEAAGKTSDQKKRLEYFRQAENILLYEDTAISPTLYRVKNRYIRKYVKGFNPTTVAPYNYKGVYIEGRK</sequence>
<dbReference type="PANTHER" id="PTHR30290:SF10">
    <property type="entry name" value="PERIPLASMIC OLIGOPEPTIDE-BINDING PROTEIN-RELATED"/>
    <property type="match status" value="1"/>
</dbReference>
<dbReference type="Gene3D" id="3.90.76.10">
    <property type="entry name" value="Dipeptide-binding Protein, Domain 1"/>
    <property type="match status" value="1"/>
</dbReference>
<dbReference type="GO" id="GO:0015833">
    <property type="term" value="P:peptide transport"/>
    <property type="evidence" value="ECO:0007669"/>
    <property type="project" value="TreeGrafter"/>
</dbReference>
<keyword evidence="3" id="KW-0813">Transport</keyword>
<dbReference type="PROSITE" id="PS01040">
    <property type="entry name" value="SBP_BACTERIAL_5"/>
    <property type="match status" value="1"/>
</dbReference>
<dbReference type="CDD" id="cd08504">
    <property type="entry name" value="PBP2_OppA"/>
    <property type="match status" value="1"/>
</dbReference>